<protein>
    <submittedName>
        <fullName evidence="4">Polysaccharide deacetylase</fullName>
    </submittedName>
</protein>
<evidence type="ECO:0000259" key="3">
    <source>
        <dbReference type="PROSITE" id="PS51677"/>
    </source>
</evidence>
<dbReference type="Gene3D" id="3.20.20.370">
    <property type="entry name" value="Glycoside hydrolase/deacetylase"/>
    <property type="match status" value="1"/>
</dbReference>
<dbReference type="PANTHER" id="PTHR10587">
    <property type="entry name" value="GLYCOSYL TRANSFERASE-RELATED"/>
    <property type="match status" value="1"/>
</dbReference>
<keyword evidence="1" id="KW-0479">Metal-binding</keyword>
<organism evidence="4 5">
    <name type="scientific">Alistipes putredinis DSM 17216</name>
    <dbReference type="NCBI Taxonomy" id="445970"/>
    <lineage>
        <taxon>Bacteria</taxon>
        <taxon>Pseudomonadati</taxon>
        <taxon>Bacteroidota</taxon>
        <taxon>Bacteroidia</taxon>
        <taxon>Bacteroidales</taxon>
        <taxon>Rikenellaceae</taxon>
        <taxon>Alistipes</taxon>
    </lineage>
</organism>
<gene>
    <name evidence="4" type="ORF">ALIPUT_02424</name>
</gene>
<dbReference type="eggNOG" id="COG0726">
    <property type="taxonomic scope" value="Bacteria"/>
</dbReference>
<reference evidence="4" key="1">
    <citation type="submission" date="2007-10" db="EMBL/GenBank/DDBJ databases">
        <authorList>
            <person name="Fulton L."/>
            <person name="Clifton S."/>
            <person name="Fulton B."/>
            <person name="Xu J."/>
            <person name="Minx P."/>
            <person name="Pepin K.H."/>
            <person name="Johnson M."/>
            <person name="Thiruvilangam P."/>
            <person name="Bhonagiri V."/>
            <person name="Nash W.E."/>
            <person name="Mardis E.R."/>
            <person name="Wilson R.K."/>
        </authorList>
    </citation>
    <scope>NUCLEOTIDE SEQUENCE [LARGE SCALE GENOMIC DNA]</scope>
    <source>
        <strain evidence="4">DSM 17216</strain>
    </source>
</reference>
<dbReference type="Proteomes" id="UP000005819">
    <property type="component" value="Unassembled WGS sequence"/>
</dbReference>
<evidence type="ECO:0000256" key="1">
    <source>
        <dbReference type="ARBA" id="ARBA00022723"/>
    </source>
</evidence>
<feature type="domain" description="NodB homology" evidence="3">
    <location>
        <begin position="138"/>
        <end position="316"/>
    </location>
</feature>
<dbReference type="GO" id="GO:0005975">
    <property type="term" value="P:carbohydrate metabolic process"/>
    <property type="evidence" value="ECO:0007669"/>
    <property type="project" value="InterPro"/>
</dbReference>
<dbReference type="EMBL" id="ABFK02000020">
    <property type="protein sequence ID" value="EDS02886.1"/>
    <property type="molecule type" value="Genomic_DNA"/>
</dbReference>
<comment type="caution">
    <text evidence="4">The sequence shown here is derived from an EMBL/GenBank/DDBJ whole genome shotgun (WGS) entry which is preliminary data.</text>
</comment>
<evidence type="ECO:0000313" key="4">
    <source>
        <dbReference type="EMBL" id="EDS02886.1"/>
    </source>
</evidence>
<dbReference type="Pfam" id="PF01522">
    <property type="entry name" value="Polysacc_deac_1"/>
    <property type="match status" value="1"/>
</dbReference>
<dbReference type="InterPro" id="IPR011330">
    <property type="entry name" value="Glyco_hydro/deAcase_b/a-brl"/>
</dbReference>
<dbReference type="CDD" id="cd10917">
    <property type="entry name" value="CE4_NodB_like_6s_7s"/>
    <property type="match status" value="1"/>
</dbReference>
<dbReference type="PANTHER" id="PTHR10587:SF133">
    <property type="entry name" value="CHITIN DEACETYLASE 1-RELATED"/>
    <property type="match status" value="1"/>
</dbReference>
<dbReference type="InterPro" id="IPR050248">
    <property type="entry name" value="Polysacc_deacetylase_ArnD"/>
</dbReference>
<dbReference type="GO" id="GO:0046872">
    <property type="term" value="F:metal ion binding"/>
    <property type="evidence" value="ECO:0007669"/>
    <property type="project" value="UniProtKB-KW"/>
</dbReference>
<evidence type="ECO:0000313" key="5">
    <source>
        <dbReference type="Proteomes" id="UP000005819"/>
    </source>
</evidence>
<accession>B0MZ50</accession>
<keyword evidence="2" id="KW-0378">Hydrolase</keyword>
<reference evidence="4" key="2">
    <citation type="submission" date="2013-09" db="EMBL/GenBank/DDBJ databases">
        <title>Draft genome sequence of Alistipes putredinis (DSM 17216).</title>
        <authorList>
            <person name="Sudarsanam P."/>
            <person name="Ley R."/>
            <person name="Guruge J."/>
            <person name="Turnbaugh P.J."/>
            <person name="Mahowald M."/>
            <person name="Liep D."/>
            <person name="Gordon J."/>
        </authorList>
    </citation>
    <scope>NUCLEOTIDE SEQUENCE</scope>
    <source>
        <strain evidence="4">DSM 17216</strain>
    </source>
</reference>
<keyword evidence="5" id="KW-1185">Reference proteome</keyword>
<sequence>MQTNYSSVFFSKIDNSIKSCKYFRTKVPAETAVSTGSESQPFDYSSQNRFNSAISSAQRNSSGVSRISGIFRKGGIHIFHFAYKANAPEDRLLKIGDFVLSLSMPYSAGVFFLVMKLKPPKIIRHLFPSLIWEIDDPEGVFLTFDDGPTPGITEWILAMLEKYDAKATFFVLGKNVEAYPDLFRRIVDAGHKVGNHTYSHQKGWGMSLERYIEDVDFANDLIHSELFRPPYARITPAQARALSQRYKLVMWDVLSRDYSRSLSPRKCLKNVTKHLEPGAIVVFHDSEKSFRNMRYALPRTLDKIRKLGLKCKTIEL</sequence>
<dbReference type="PROSITE" id="PS51677">
    <property type="entry name" value="NODB"/>
    <property type="match status" value="1"/>
</dbReference>
<proteinExistence type="predicted"/>
<dbReference type="GO" id="GO:0016020">
    <property type="term" value="C:membrane"/>
    <property type="evidence" value="ECO:0007669"/>
    <property type="project" value="TreeGrafter"/>
</dbReference>
<dbReference type="HOGENOM" id="CLU_878905_0_0_10"/>
<evidence type="ECO:0000256" key="2">
    <source>
        <dbReference type="ARBA" id="ARBA00022801"/>
    </source>
</evidence>
<dbReference type="InterPro" id="IPR002509">
    <property type="entry name" value="NODB_dom"/>
</dbReference>
<dbReference type="AlphaFoldDB" id="B0MZ50"/>
<name>B0MZ50_9BACT</name>
<dbReference type="GO" id="GO:0016810">
    <property type="term" value="F:hydrolase activity, acting on carbon-nitrogen (but not peptide) bonds"/>
    <property type="evidence" value="ECO:0007669"/>
    <property type="project" value="InterPro"/>
</dbReference>
<dbReference type="SUPFAM" id="SSF88713">
    <property type="entry name" value="Glycoside hydrolase/deacetylase"/>
    <property type="match status" value="1"/>
</dbReference>